<dbReference type="CDD" id="cd06257">
    <property type="entry name" value="DnaJ"/>
    <property type="match status" value="1"/>
</dbReference>
<dbReference type="InterPro" id="IPR036869">
    <property type="entry name" value="J_dom_sf"/>
</dbReference>
<sequence>MTWVLAGSAIVVLLVYLYSLYTQGEIRRLVRTLRWIFGLAMMAAAAIVALRGNIMLGSFIAMGAAGVLMRGRLGPIDFGAGMSSANNASTVKSRYFSMKLEHETGSVSGTVREGLFSGRDLASLGPDECWALYDEVSEDPDSIALLESWLDANRKGWREYFAEHFGMDDGQREETERPAGRSSGLGSIDEAYDVLGLKPGASADEIRRAHRELMKKVHPDHGGSSFLAARINEAKDMLLAHTKRSAR</sequence>
<reference evidence="8 9" key="1">
    <citation type="journal article" date="2014" name="Int. J. Syst. Evol. Microbiol.">
        <title>Complete genome sequence of Corynebacterium casei LMG S-19264T (=DSM 44701T), isolated from a smear-ripened cheese.</title>
        <authorList>
            <consortium name="US DOE Joint Genome Institute (JGI-PGF)"/>
            <person name="Walter F."/>
            <person name="Albersmeier A."/>
            <person name="Kalinowski J."/>
            <person name="Ruckert C."/>
        </authorList>
    </citation>
    <scope>NUCLEOTIDE SEQUENCE [LARGE SCALE GENOMIC DNA]</scope>
    <source>
        <strain evidence="8 9">CGMCC 1.15896</strain>
    </source>
</reference>
<evidence type="ECO:0000256" key="6">
    <source>
        <dbReference type="SAM" id="Phobius"/>
    </source>
</evidence>
<dbReference type="Gene3D" id="1.10.287.110">
    <property type="entry name" value="DnaJ domain"/>
    <property type="match status" value="1"/>
</dbReference>
<dbReference type="EMBL" id="BMKB01000001">
    <property type="protein sequence ID" value="GGA39932.1"/>
    <property type="molecule type" value="Genomic_DNA"/>
</dbReference>
<evidence type="ECO:0000313" key="9">
    <source>
        <dbReference type="Proteomes" id="UP000596977"/>
    </source>
</evidence>
<dbReference type="PRINTS" id="PR00625">
    <property type="entry name" value="JDOMAIN"/>
</dbReference>
<feature type="domain" description="J" evidence="7">
    <location>
        <begin position="190"/>
        <end position="247"/>
    </location>
</feature>
<accession>A0A916R6J0</accession>
<evidence type="ECO:0000256" key="5">
    <source>
        <dbReference type="ARBA" id="ARBA00038105"/>
    </source>
</evidence>
<keyword evidence="3 6" id="KW-1133">Transmembrane helix</keyword>
<dbReference type="SMART" id="SM00271">
    <property type="entry name" value="DnaJ"/>
    <property type="match status" value="1"/>
</dbReference>
<dbReference type="AlphaFoldDB" id="A0A916R6J0"/>
<dbReference type="PANTHER" id="PTHR12763">
    <property type="match status" value="1"/>
</dbReference>
<dbReference type="PANTHER" id="PTHR12763:SF28">
    <property type="entry name" value="GEO10507P1-RELATED"/>
    <property type="match status" value="1"/>
</dbReference>
<evidence type="ECO:0000256" key="3">
    <source>
        <dbReference type="ARBA" id="ARBA00022989"/>
    </source>
</evidence>
<proteinExistence type="inferred from homology"/>
<protein>
    <submittedName>
        <fullName evidence="8">Molecular chaperone DnaJ</fullName>
    </submittedName>
</protein>
<dbReference type="RefSeq" id="WP_280516081.1">
    <property type="nucleotide sequence ID" value="NZ_BMKB01000001.1"/>
</dbReference>
<organism evidence="8 9">
    <name type="scientific">Pelagibacterium lentulum</name>
    <dbReference type="NCBI Taxonomy" id="2029865"/>
    <lineage>
        <taxon>Bacteria</taxon>
        <taxon>Pseudomonadati</taxon>
        <taxon>Pseudomonadota</taxon>
        <taxon>Alphaproteobacteria</taxon>
        <taxon>Hyphomicrobiales</taxon>
        <taxon>Devosiaceae</taxon>
        <taxon>Pelagibacterium</taxon>
    </lineage>
</organism>
<dbReference type="Pfam" id="PF00226">
    <property type="entry name" value="DnaJ"/>
    <property type="match status" value="1"/>
</dbReference>
<keyword evidence="9" id="KW-1185">Reference proteome</keyword>
<gene>
    <name evidence="8" type="ORF">GCM10011499_06740</name>
</gene>
<keyword evidence="2 6" id="KW-0812">Transmembrane</keyword>
<dbReference type="GO" id="GO:0016020">
    <property type="term" value="C:membrane"/>
    <property type="evidence" value="ECO:0007669"/>
    <property type="project" value="UniProtKB-SubCell"/>
</dbReference>
<comment type="similarity">
    <text evidence="5">Belongs to the TIM14 family.</text>
</comment>
<feature type="transmembrane region" description="Helical" evidence="6">
    <location>
        <begin position="35"/>
        <end position="68"/>
    </location>
</feature>
<name>A0A916R6J0_9HYPH</name>
<dbReference type="PROSITE" id="PS50076">
    <property type="entry name" value="DNAJ_2"/>
    <property type="match status" value="1"/>
</dbReference>
<evidence type="ECO:0000256" key="4">
    <source>
        <dbReference type="ARBA" id="ARBA00023136"/>
    </source>
</evidence>
<keyword evidence="4 6" id="KW-0472">Membrane</keyword>
<dbReference type="Proteomes" id="UP000596977">
    <property type="component" value="Unassembled WGS sequence"/>
</dbReference>
<comment type="caution">
    <text evidence="8">The sequence shown here is derived from an EMBL/GenBank/DDBJ whole genome shotgun (WGS) entry which is preliminary data.</text>
</comment>
<comment type="subcellular location">
    <subcellularLocation>
        <location evidence="1">Membrane</location>
        <topology evidence="1">Single-pass membrane protein</topology>
    </subcellularLocation>
</comment>
<evidence type="ECO:0000256" key="1">
    <source>
        <dbReference type="ARBA" id="ARBA00004167"/>
    </source>
</evidence>
<evidence type="ECO:0000256" key="2">
    <source>
        <dbReference type="ARBA" id="ARBA00022692"/>
    </source>
</evidence>
<evidence type="ECO:0000259" key="7">
    <source>
        <dbReference type="PROSITE" id="PS50076"/>
    </source>
</evidence>
<evidence type="ECO:0000313" key="8">
    <source>
        <dbReference type="EMBL" id="GGA39932.1"/>
    </source>
</evidence>
<dbReference type="InterPro" id="IPR001623">
    <property type="entry name" value="DnaJ_domain"/>
</dbReference>
<dbReference type="SUPFAM" id="SSF46565">
    <property type="entry name" value="Chaperone J-domain"/>
    <property type="match status" value="1"/>
</dbReference>